<dbReference type="EMBL" id="CAJNAP010000016">
    <property type="protein sequence ID" value="CAE6506867.1"/>
    <property type="molecule type" value="Genomic_DNA"/>
</dbReference>
<organism evidence="1 2">
    <name type="scientific">Nitrosomonas nitrosa</name>
    <dbReference type="NCBI Taxonomy" id="52442"/>
    <lineage>
        <taxon>Bacteria</taxon>
        <taxon>Pseudomonadati</taxon>
        <taxon>Pseudomonadota</taxon>
        <taxon>Betaproteobacteria</taxon>
        <taxon>Nitrosomonadales</taxon>
        <taxon>Nitrosomonadaceae</taxon>
        <taxon>Nitrosomonas</taxon>
    </lineage>
</organism>
<proteinExistence type="predicted"/>
<reference evidence="1" key="1">
    <citation type="submission" date="2021-02" db="EMBL/GenBank/DDBJ databases">
        <authorList>
            <person name="Han P."/>
        </authorList>
    </citation>
    <scope>NUCLEOTIDE SEQUENCE</scope>
    <source>
        <strain evidence="1">Nitrosomonas nitrosa 18-3D</strain>
    </source>
</reference>
<accession>A0A8H8YZQ7</accession>
<protein>
    <submittedName>
        <fullName evidence="1">Uncharacterized protein</fullName>
    </submittedName>
</protein>
<sequence>MQQIAQLAQLGLLKGHSNGLFQNVRICDVNVGDGNIGFLVARGPDAERSICAPYLNLSPR</sequence>
<dbReference type="AlphaFoldDB" id="A0A8H8YZQ7"/>
<evidence type="ECO:0000313" key="1">
    <source>
        <dbReference type="EMBL" id="CAE6506867.1"/>
    </source>
</evidence>
<dbReference type="Proteomes" id="UP000601736">
    <property type="component" value="Unassembled WGS sequence"/>
</dbReference>
<gene>
    <name evidence="1" type="ORF">NMYAN_230029</name>
</gene>
<evidence type="ECO:0000313" key="2">
    <source>
        <dbReference type="Proteomes" id="UP000601736"/>
    </source>
</evidence>
<name>A0A8H8YZQ7_9PROT</name>
<comment type="caution">
    <text evidence="1">The sequence shown here is derived from an EMBL/GenBank/DDBJ whole genome shotgun (WGS) entry which is preliminary data.</text>
</comment>